<dbReference type="EMBL" id="JAGPXF010000005">
    <property type="protein sequence ID" value="KAH7242740.1"/>
    <property type="molecule type" value="Genomic_DNA"/>
</dbReference>
<dbReference type="InterPro" id="IPR052895">
    <property type="entry name" value="HetReg/Transcr_Mod"/>
</dbReference>
<accession>A0A8K0RZG0</accession>
<gene>
    <name evidence="2" type="ORF">BKA59DRAFT_557552</name>
</gene>
<dbReference type="Proteomes" id="UP000813427">
    <property type="component" value="Unassembled WGS sequence"/>
</dbReference>
<sequence length="622" mass="70663">MTDKYQYDYLPTGWIRLLRLVSVQPAIRLEIEHVSLDSSPVYNALSYTWGEPIFSHRINIDNHFLTVTPSLHDCLEHFERYIGAKIWIDALCINQTDDEEKSRQVQAMDRVYRQATKVLIWLGAETDGVDQAMKGVETYGRLAIDAGLLDLTPENLSAWPNMGEEAALVNTKDALLRLMKTATDSEGDDDRKSERFPRVALAQLTRRSYFTRVWVKQEITLAQDAVVLCGQHMTTIERLHAAILFYGILITWEISEFRAGRATRIPGPFSEAQLLAADNVWELQKTAIPQESVGFALSGRKAYRRSGAQPLHQLLQRSFVRPSLDVLQCKDARDKIWGVSGITSDMKGMGLVPSYQISVEQVYEATARALLRQGHIDILKWCRRSKELNLPSWVPNWSVPIRPAWSDDTGTPLFKATGEYVQPNLQQHPSINPGAVSVQGFLLDTIEECGSVWEANLDKTFDHHAALVMINELKKFLDKLDYSETEYFDTLWRTPIGNKELPEASPYFVRATDRSTRQFHKLISKAMDSEMMEATYSYQTCMNYNYMSRPVKSSRGVVGLAPSETEPGDHIVLLFGGSTPFILRPFGVGQHQYQLIGEAFFHGIMDGEIIDRCRPTETFQLR</sequence>
<dbReference type="Pfam" id="PF06985">
    <property type="entry name" value="HET"/>
    <property type="match status" value="1"/>
</dbReference>
<dbReference type="Pfam" id="PF26639">
    <property type="entry name" value="Het-6_barrel"/>
    <property type="match status" value="1"/>
</dbReference>
<organism evidence="2 3">
    <name type="scientific">Fusarium tricinctum</name>
    <dbReference type="NCBI Taxonomy" id="61284"/>
    <lineage>
        <taxon>Eukaryota</taxon>
        <taxon>Fungi</taxon>
        <taxon>Dikarya</taxon>
        <taxon>Ascomycota</taxon>
        <taxon>Pezizomycotina</taxon>
        <taxon>Sordariomycetes</taxon>
        <taxon>Hypocreomycetidae</taxon>
        <taxon>Hypocreales</taxon>
        <taxon>Nectriaceae</taxon>
        <taxon>Fusarium</taxon>
        <taxon>Fusarium tricinctum species complex</taxon>
    </lineage>
</organism>
<feature type="domain" description="Heterokaryon incompatibility" evidence="1">
    <location>
        <begin position="42"/>
        <end position="218"/>
    </location>
</feature>
<dbReference type="InterPro" id="IPR010730">
    <property type="entry name" value="HET"/>
</dbReference>
<proteinExistence type="predicted"/>
<evidence type="ECO:0000313" key="2">
    <source>
        <dbReference type="EMBL" id="KAH7242740.1"/>
    </source>
</evidence>
<name>A0A8K0RZG0_9HYPO</name>
<reference evidence="2" key="1">
    <citation type="journal article" date="2021" name="Nat. Commun.">
        <title>Genetic determinants of endophytism in the Arabidopsis root mycobiome.</title>
        <authorList>
            <person name="Mesny F."/>
            <person name="Miyauchi S."/>
            <person name="Thiergart T."/>
            <person name="Pickel B."/>
            <person name="Atanasova L."/>
            <person name="Karlsson M."/>
            <person name="Huettel B."/>
            <person name="Barry K.W."/>
            <person name="Haridas S."/>
            <person name="Chen C."/>
            <person name="Bauer D."/>
            <person name="Andreopoulos W."/>
            <person name="Pangilinan J."/>
            <person name="LaButti K."/>
            <person name="Riley R."/>
            <person name="Lipzen A."/>
            <person name="Clum A."/>
            <person name="Drula E."/>
            <person name="Henrissat B."/>
            <person name="Kohler A."/>
            <person name="Grigoriev I.V."/>
            <person name="Martin F.M."/>
            <person name="Hacquard S."/>
        </authorList>
    </citation>
    <scope>NUCLEOTIDE SEQUENCE</scope>
    <source>
        <strain evidence="2">MPI-SDFR-AT-0068</strain>
    </source>
</reference>
<evidence type="ECO:0000313" key="3">
    <source>
        <dbReference type="Proteomes" id="UP000813427"/>
    </source>
</evidence>
<dbReference type="AlphaFoldDB" id="A0A8K0RZG0"/>
<dbReference type="OrthoDB" id="2157530at2759"/>
<comment type="caution">
    <text evidence="2">The sequence shown here is derived from an EMBL/GenBank/DDBJ whole genome shotgun (WGS) entry which is preliminary data.</text>
</comment>
<dbReference type="PANTHER" id="PTHR24148:SF73">
    <property type="entry name" value="HET DOMAIN PROTEIN (AFU_ORTHOLOGUE AFUA_8G01020)"/>
    <property type="match status" value="1"/>
</dbReference>
<evidence type="ECO:0000259" key="1">
    <source>
        <dbReference type="Pfam" id="PF06985"/>
    </source>
</evidence>
<protein>
    <submittedName>
        <fullName evidence="2">Heterokaryon incompatibility protein-domain-containing protein</fullName>
    </submittedName>
</protein>
<dbReference type="PANTHER" id="PTHR24148">
    <property type="entry name" value="ANKYRIN REPEAT DOMAIN-CONTAINING PROTEIN 39 HOMOLOG-RELATED"/>
    <property type="match status" value="1"/>
</dbReference>
<keyword evidence="3" id="KW-1185">Reference proteome</keyword>